<dbReference type="Gene3D" id="2.40.50.100">
    <property type="match status" value="1"/>
</dbReference>
<reference evidence="7 8" key="1">
    <citation type="submission" date="2019-11" db="EMBL/GenBank/DDBJ databases">
        <title>Whole-genome sequence of a Rhodoblastus acidophilus DSM 142.</title>
        <authorList>
            <person name="Kyndt J.A."/>
            <person name="Meyer T.E."/>
        </authorList>
    </citation>
    <scope>NUCLEOTIDE SEQUENCE [LARGE SCALE GENOMIC DNA]</scope>
    <source>
        <strain evidence="7 8">DSM 142</strain>
    </source>
</reference>
<organism evidence="7 8">
    <name type="scientific">Rhodoblastus acidophilus</name>
    <name type="common">Rhodopseudomonas acidophila</name>
    <dbReference type="NCBI Taxonomy" id="1074"/>
    <lineage>
        <taxon>Bacteria</taxon>
        <taxon>Pseudomonadati</taxon>
        <taxon>Pseudomonadota</taxon>
        <taxon>Alphaproteobacteria</taxon>
        <taxon>Hyphomicrobiales</taxon>
        <taxon>Rhodoblastaceae</taxon>
        <taxon>Rhodoblastus</taxon>
    </lineage>
</organism>
<evidence type="ECO:0000313" key="8">
    <source>
        <dbReference type="Proteomes" id="UP000439113"/>
    </source>
</evidence>
<accession>A0A6N8DHK4</accession>
<evidence type="ECO:0000256" key="3">
    <source>
        <dbReference type="SAM" id="Coils"/>
    </source>
</evidence>
<dbReference type="AlphaFoldDB" id="A0A6N8DHK4"/>
<dbReference type="InterPro" id="IPR050465">
    <property type="entry name" value="UPF0194_transport"/>
</dbReference>
<feature type="coiled-coil region" evidence="3">
    <location>
        <begin position="175"/>
        <end position="202"/>
    </location>
</feature>
<dbReference type="Pfam" id="PF25881">
    <property type="entry name" value="HH_YBHG"/>
    <property type="match status" value="1"/>
</dbReference>
<comment type="caution">
    <text evidence="7">The sequence shown here is derived from an EMBL/GenBank/DDBJ whole genome shotgun (WGS) entry which is preliminary data.</text>
</comment>
<evidence type="ECO:0000256" key="1">
    <source>
        <dbReference type="ARBA" id="ARBA00004196"/>
    </source>
</evidence>
<dbReference type="Gene3D" id="2.40.30.170">
    <property type="match status" value="1"/>
</dbReference>
<name>A0A6N8DHK4_RHOAC</name>
<feature type="signal peptide" evidence="4">
    <location>
        <begin position="1"/>
        <end position="21"/>
    </location>
</feature>
<evidence type="ECO:0000256" key="2">
    <source>
        <dbReference type="ARBA" id="ARBA00023054"/>
    </source>
</evidence>
<dbReference type="PANTHER" id="PTHR32347">
    <property type="entry name" value="EFFLUX SYSTEM COMPONENT YKNX-RELATED"/>
    <property type="match status" value="1"/>
</dbReference>
<feature type="coiled-coil region" evidence="3">
    <location>
        <begin position="78"/>
        <end position="124"/>
    </location>
</feature>
<dbReference type="SUPFAM" id="SSF111369">
    <property type="entry name" value="HlyD-like secretion proteins"/>
    <property type="match status" value="1"/>
</dbReference>
<comment type="subcellular location">
    <subcellularLocation>
        <location evidence="1">Cell envelope</location>
    </subcellularLocation>
</comment>
<dbReference type="InterPro" id="IPR058636">
    <property type="entry name" value="Beta-barrel_YknX"/>
</dbReference>
<feature type="domain" description="YbhG-like alpha-helical hairpin" evidence="5">
    <location>
        <begin position="80"/>
        <end position="197"/>
    </location>
</feature>
<dbReference type="RefSeq" id="WP_155444567.1">
    <property type="nucleotide sequence ID" value="NZ_JAOQNR010000002.1"/>
</dbReference>
<feature type="chain" id="PRO_5026973115" evidence="4">
    <location>
        <begin position="22"/>
        <end position="329"/>
    </location>
</feature>
<protein>
    <submittedName>
        <fullName evidence="7">HlyD family efflux transporter periplasmic adaptor subunit</fullName>
    </submittedName>
</protein>
<dbReference type="GO" id="GO:0030313">
    <property type="term" value="C:cell envelope"/>
    <property type="evidence" value="ECO:0007669"/>
    <property type="project" value="UniProtKB-SubCell"/>
</dbReference>
<dbReference type="InterPro" id="IPR059052">
    <property type="entry name" value="HH_YbhG-like"/>
</dbReference>
<dbReference type="EMBL" id="WNKS01000002">
    <property type="protein sequence ID" value="MTV29892.1"/>
    <property type="molecule type" value="Genomic_DNA"/>
</dbReference>
<keyword evidence="4" id="KW-0732">Signal</keyword>
<gene>
    <name evidence="7" type="ORF">GJ654_02665</name>
</gene>
<feature type="domain" description="YknX-like beta-barrel" evidence="6">
    <location>
        <begin position="238"/>
        <end position="278"/>
    </location>
</feature>
<evidence type="ECO:0000259" key="6">
    <source>
        <dbReference type="Pfam" id="PF25990"/>
    </source>
</evidence>
<evidence type="ECO:0000259" key="5">
    <source>
        <dbReference type="Pfam" id="PF25881"/>
    </source>
</evidence>
<keyword evidence="2 3" id="KW-0175">Coiled coil</keyword>
<dbReference type="OrthoDB" id="9791520at2"/>
<dbReference type="Proteomes" id="UP000439113">
    <property type="component" value="Unassembled WGS sequence"/>
</dbReference>
<evidence type="ECO:0000256" key="4">
    <source>
        <dbReference type="SAM" id="SignalP"/>
    </source>
</evidence>
<evidence type="ECO:0000313" key="7">
    <source>
        <dbReference type="EMBL" id="MTV29892.1"/>
    </source>
</evidence>
<proteinExistence type="predicted"/>
<sequence>MKHFLALAALALAFSTVQSRADPYAAAAPGLVEPLGEERQIASQVIGIIDKVLVEENDAVAANQPIAIIVNGEQAARVAATRAQLAEAQAQLEKLLNGARPEERREAKALLEQLDAELQLAQLDYDRKKPLRASGAASQAALDQSSSALGSLKMRRTAMAERVAVIEAGARVEDIAAARAVVERLKAETTFAEAQLEKFTIRSPIAGTLLRRQRNAGEAVTNIDPTPIAIVGDLSRLRVRAEVDETDIGRIAVGQRVEVTADAYPGKKFGGTVARIAQRLGAKAVQTGRPSEKVDMKVLQAMIDLDPEVRLPVGLRIDVGFVAPQAARR</sequence>
<dbReference type="Pfam" id="PF25990">
    <property type="entry name" value="Beta-barrel_YknX"/>
    <property type="match status" value="1"/>
</dbReference>